<organism evidence="2 3">
    <name type="scientific">Ganoderma sinense ZZ0214-1</name>
    <dbReference type="NCBI Taxonomy" id="1077348"/>
    <lineage>
        <taxon>Eukaryota</taxon>
        <taxon>Fungi</taxon>
        <taxon>Dikarya</taxon>
        <taxon>Basidiomycota</taxon>
        <taxon>Agaricomycotina</taxon>
        <taxon>Agaricomycetes</taxon>
        <taxon>Polyporales</taxon>
        <taxon>Polyporaceae</taxon>
        <taxon>Ganoderma</taxon>
    </lineage>
</organism>
<accession>A0A2G8RQ28</accession>
<feature type="compositionally biased region" description="Basic and acidic residues" evidence="1">
    <location>
        <begin position="17"/>
        <end position="28"/>
    </location>
</feature>
<name>A0A2G8RQ28_9APHY</name>
<evidence type="ECO:0000313" key="3">
    <source>
        <dbReference type="Proteomes" id="UP000230002"/>
    </source>
</evidence>
<protein>
    <submittedName>
        <fullName evidence="2">Uncharacterized protein</fullName>
    </submittedName>
</protein>
<dbReference type="AlphaFoldDB" id="A0A2G8RQ28"/>
<gene>
    <name evidence="2" type="ORF">GSI_14759</name>
</gene>
<reference evidence="2 3" key="1">
    <citation type="journal article" date="2015" name="Sci. Rep.">
        <title>Chromosome-level genome map provides insights into diverse defense mechanisms in the medicinal fungus Ganoderma sinense.</title>
        <authorList>
            <person name="Zhu Y."/>
            <person name="Xu J."/>
            <person name="Sun C."/>
            <person name="Zhou S."/>
            <person name="Xu H."/>
            <person name="Nelson D.R."/>
            <person name="Qian J."/>
            <person name="Song J."/>
            <person name="Luo H."/>
            <person name="Xiang L."/>
            <person name="Li Y."/>
            <person name="Xu Z."/>
            <person name="Ji A."/>
            <person name="Wang L."/>
            <person name="Lu S."/>
            <person name="Hayward A."/>
            <person name="Sun W."/>
            <person name="Li X."/>
            <person name="Schwartz D.C."/>
            <person name="Wang Y."/>
            <person name="Chen S."/>
        </authorList>
    </citation>
    <scope>NUCLEOTIDE SEQUENCE [LARGE SCALE GENOMIC DNA]</scope>
    <source>
        <strain evidence="2 3">ZZ0214-1</strain>
    </source>
</reference>
<proteinExistence type="predicted"/>
<dbReference type="EMBL" id="AYKW01000068">
    <property type="protein sequence ID" value="PIL23448.1"/>
    <property type="molecule type" value="Genomic_DNA"/>
</dbReference>
<evidence type="ECO:0000313" key="2">
    <source>
        <dbReference type="EMBL" id="PIL23448.1"/>
    </source>
</evidence>
<feature type="region of interest" description="Disordered" evidence="1">
    <location>
        <begin position="1"/>
        <end position="31"/>
    </location>
</feature>
<keyword evidence="3" id="KW-1185">Reference proteome</keyword>
<feature type="region of interest" description="Disordered" evidence="1">
    <location>
        <begin position="59"/>
        <end position="79"/>
    </location>
</feature>
<dbReference type="Proteomes" id="UP000230002">
    <property type="component" value="Unassembled WGS sequence"/>
</dbReference>
<comment type="caution">
    <text evidence="2">The sequence shown here is derived from an EMBL/GenBank/DDBJ whole genome shotgun (WGS) entry which is preliminary data.</text>
</comment>
<sequence>MSYLRSEGSSDAPGGLRTDHPPTCRRPDQQIYRPRIRVPCLPMDELSVSVRWGSAVAVESPPLRSSPCGPPSPRTWLGGGSQCVRDAAPILTTTDTGIRDPTSDHSLALRTTYFPEDLLPGSK</sequence>
<evidence type="ECO:0000256" key="1">
    <source>
        <dbReference type="SAM" id="MobiDB-lite"/>
    </source>
</evidence>